<proteinExistence type="predicted"/>
<feature type="transmembrane region" description="Helical" evidence="6">
    <location>
        <begin position="122"/>
        <end position="143"/>
    </location>
</feature>
<organism evidence="8 9">
    <name type="scientific">Cognatishimia maritima</name>
    <dbReference type="NCBI Taxonomy" id="870908"/>
    <lineage>
        <taxon>Bacteria</taxon>
        <taxon>Pseudomonadati</taxon>
        <taxon>Pseudomonadota</taxon>
        <taxon>Alphaproteobacteria</taxon>
        <taxon>Rhodobacterales</taxon>
        <taxon>Paracoccaceae</taxon>
        <taxon>Cognatishimia</taxon>
    </lineage>
</organism>
<dbReference type="PANTHER" id="PTHR35007:SF2">
    <property type="entry name" value="PILUS ASSEMBLE PROTEIN"/>
    <property type="match status" value="1"/>
</dbReference>
<evidence type="ECO:0000259" key="7">
    <source>
        <dbReference type="Pfam" id="PF00482"/>
    </source>
</evidence>
<feature type="transmembrane region" description="Helical" evidence="6">
    <location>
        <begin position="274"/>
        <end position="298"/>
    </location>
</feature>
<feature type="transmembrane region" description="Helical" evidence="6">
    <location>
        <begin position="6"/>
        <end position="26"/>
    </location>
</feature>
<feature type="transmembrane region" description="Helical" evidence="6">
    <location>
        <begin position="95"/>
        <end position="116"/>
    </location>
</feature>
<dbReference type="Proteomes" id="UP000184211">
    <property type="component" value="Unassembled WGS sequence"/>
</dbReference>
<keyword evidence="3 6" id="KW-0812">Transmembrane</keyword>
<dbReference type="Pfam" id="PF00482">
    <property type="entry name" value="T2SSF"/>
    <property type="match status" value="1"/>
</dbReference>
<evidence type="ECO:0000313" key="9">
    <source>
        <dbReference type="Proteomes" id="UP000184211"/>
    </source>
</evidence>
<evidence type="ECO:0000256" key="2">
    <source>
        <dbReference type="ARBA" id="ARBA00022475"/>
    </source>
</evidence>
<dbReference type="PANTHER" id="PTHR35007">
    <property type="entry name" value="INTEGRAL MEMBRANE PROTEIN-RELATED"/>
    <property type="match status" value="1"/>
</dbReference>
<comment type="subcellular location">
    <subcellularLocation>
        <location evidence="1">Cell membrane</location>
        <topology evidence="1">Multi-pass membrane protein</topology>
    </subcellularLocation>
</comment>
<dbReference type="InterPro" id="IPR018076">
    <property type="entry name" value="T2SS_GspF_dom"/>
</dbReference>
<keyword evidence="2" id="KW-1003">Cell membrane</keyword>
<dbReference type="STRING" id="870908.SAMN04488044_1683"/>
<keyword evidence="4 6" id="KW-1133">Transmembrane helix</keyword>
<gene>
    <name evidence="8" type="ORF">SAMN04488044_1683</name>
</gene>
<reference evidence="9" key="1">
    <citation type="submission" date="2016-11" db="EMBL/GenBank/DDBJ databases">
        <authorList>
            <person name="Varghese N."/>
            <person name="Submissions S."/>
        </authorList>
    </citation>
    <scope>NUCLEOTIDE SEQUENCE [LARGE SCALE GENOMIC DNA]</scope>
    <source>
        <strain evidence="9">DSM 28223</strain>
    </source>
</reference>
<accession>A0A1M5P1W9</accession>
<evidence type="ECO:0000256" key="6">
    <source>
        <dbReference type="SAM" id="Phobius"/>
    </source>
</evidence>
<name>A0A1M5P1W9_9RHOB</name>
<dbReference type="GO" id="GO:0005886">
    <property type="term" value="C:plasma membrane"/>
    <property type="evidence" value="ECO:0007669"/>
    <property type="project" value="UniProtKB-SubCell"/>
</dbReference>
<feature type="domain" description="Type II secretion system protein GspF" evidence="7">
    <location>
        <begin position="161"/>
        <end position="290"/>
    </location>
</feature>
<protein>
    <submittedName>
        <fullName evidence="8">Tight adherence protein C</fullName>
    </submittedName>
</protein>
<evidence type="ECO:0000313" key="8">
    <source>
        <dbReference type="EMBL" id="SHG95409.1"/>
    </source>
</evidence>
<evidence type="ECO:0000256" key="3">
    <source>
        <dbReference type="ARBA" id="ARBA00022692"/>
    </source>
</evidence>
<evidence type="ECO:0000256" key="5">
    <source>
        <dbReference type="ARBA" id="ARBA00023136"/>
    </source>
</evidence>
<dbReference type="RefSeq" id="WP_072792400.1">
    <property type="nucleotide sequence ID" value="NZ_FQWM01000002.1"/>
</dbReference>
<keyword evidence="5 6" id="KW-0472">Membrane</keyword>
<sequence>MSENQLLGVVFVGVLVVVFVLVSIILRRRELSQNISRIRKNRANVDQNIDRILGSGNEQIKYYLDVVQNEPADSLRMRLVQAGFFSERAITVFNFIRFGVSAAFIAGAQFAANILAPALDPLYILLLSFLVGGVIFILCSAVLERRAKKRQFEFRKIFPDFLDLLLVCVEAGLGIDAALDRVTREYLLTTQDFGIQLSIINLEIRAGRPVDQALMNFSKRINVDEARSLAILFKQSQELGASVAQTLRVFGAEMRQRRLLNAEEKANALPVKMLFPMAAFMFPVNLVIVLVPIMIAILEMLLTLSPG</sequence>
<dbReference type="AlphaFoldDB" id="A0A1M5P1W9"/>
<dbReference type="EMBL" id="FQWM01000002">
    <property type="protein sequence ID" value="SHG95409.1"/>
    <property type="molecule type" value="Genomic_DNA"/>
</dbReference>
<evidence type="ECO:0000256" key="1">
    <source>
        <dbReference type="ARBA" id="ARBA00004651"/>
    </source>
</evidence>
<evidence type="ECO:0000256" key="4">
    <source>
        <dbReference type="ARBA" id="ARBA00022989"/>
    </source>
</evidence>
<keyword evidence="9" id="KW-1185">Reference proteome</keyword>
<dbReference type="OrthoDB" id="9810662at2"/>